<evidence type="ECO:0000256" key="1">
    <source>
        <dbReference type="SAM" id="MobiDB-lite"/>
    </source>
</evidence>
<feature type="compositionally biased region" description="Polar residues" evidence="1">
    <location>
        <begin position="48"/>
        <end position="60"/>
    </location>
</feature>
<proteinExistence type="predicted"/>
<evidence type="ECO:0000313" key="3">
    <source>
        <dbReference type="Proteomes" id="UP000001542"/>
    </source>
</evidence>
<dbReference type="EMBL" id="DS113344">
    <property type="protein sequence ID" value="EAY10117.1"/>
    <property type="molecule type" value="Genomic_DNA"/>
</dbReference>
<feature type="region of interest" description="Disordered" evidence="1">
    <location>
        <begin position="16"/>
        <end position="60"/>
    </location>
</feature>
<accession>A2EB71</accession>
<reference evidence="2" key="1">
    <citation type="submission" date="2006-10" db="EMBL/GenBank/DDBJ databases">
        <authorList>
            <person name="Amadeo P."/>
            <person name="Zhao Q."/>
            <person name="Wortman J."/>
            <person name="Fraser-Liggett C."/>
            <person name="Carlton J."/>
        </authorList>
    </citation>
    <scope>NUCLEOTIDE SEQUENCE</scope>
    <source>
        <strain evidence="2">G3</strain>
    </source>
</reference>
<keyword evidence="3" id="KW-1185">Reference proteome</keyword>
<reference evidence="2" key="2">
    <citation type="journal article" date="2007" name="Science">
        <title>Draft genome sequence of the sexually transmitted pathogen Trichomonas vaginalis.</title>
        <authorList>
            <person name="Carlton J.M."/>
            <person name="Hirt R.P."/>
            <person name="Silva J.C."/>
            <person name="Delcher A.L."/>
            <person name="Schatz M."/>
            <person name="Zhao Q."/>
            <person name="Wortman J.R."/>
            <person name="Bidwell S.L."/>
            <person name="Alsmark U.C.M."/>
            <person name="Besteiro S."/>
            <person name="Sicheritz-Ponten T."/>
            <person name="Noel C.J."/>
            <person name="Dacks J.B."/>
            <person name="Foster P.G."/>
            <person name="Simillion C."/>
            <person name="Van de Peer Y."/>
            <person name="Miranda-Saavedra D."/>
            <person name="Barton G.J."/>
            <person name="Westrop G.D."/>
            <person name="Mueller S."/>
            <person name="Dessi D."/>
            <person name="Fiori P.L."/>
            <person name="Ren Q."/>
            <person name="Paulsen I."/>
            <person name="Zhang H."/>
            <person name="Bastida-Corcuera F.D."/>
            <person name="Simoes-Barbosa A."/>
            <person name="Brown M.T."/>
            <person name="Hayes R.D."/>
            <person name="Mukherjee M."/>
            <person name="Okumura C.Y."/>
            <person name="Schneider R."/>
            <person name="Smith A.J."/>
            <person name="Vanacova S."/>
            <person name="Villalvazo M."/>
            <person name="Haas B.J."/>
            <person name="Pertea M."/>
            <person name="Feldblyum T.V."/>
            <person name="Utterback T.R."/>
            <person name="Shu C.L."/>
            <person name="Osoegawa K."/>
            <person name="de Jong P.J."/>
            <person name="Hrdy I."/>
            <person name="Horvathova L."/>
            <person name="Zubacova Z."/>
            <person name="Dolezal P."/>
            <person name="Malik S.B."/>
            <person name="Logsdon J.M. Jr."/>
            <person name="Henze K."/>
            <person name="Gupta A."/>
            <person name="Wang C.C."/>
            <person name="Dunne R.L."/>
            <person name="Upcroft J.A."/>
            <person name="Upcroft P."/>
            <person name="White O."/>
            <person name="Salzberg S.L."/>
            <person name="Tang P."/>
            <person name="Chiu C.-H."/>
            <person name="Lee Y.-S."/>
            <person name="Embley T.M."/>
            <person name="Coombs G.H."/>
            <person name="Mottram J.C."/>
            <person name="Tachezy J."/>
            <person name="Fraser-Liggett C.M."/>
            <person name="Johnson P.J."/>
        </authorList>
    </citation>
    <scope>NUCLEOTIDE SEQUENCE [LARGE SCALE GENOMIC DNA]</scope>
    <source>
        <strain evidence="2">G3</strain>
    </source>
</reference>
<dbReference type="RefSeq" id="XP_001322340.1">
    <property type="nucleotide sequence ID" value="XM_001322305.1"/>
</dbReference>
<dbReference type="AlphaFoldDB" id="A2EB71"/>
<sequence>MKLYATSFLGRVYIIDTDIDPSVLNDDESHKEKGPPTKDSPVKPPPATQENKSSQHNTQS</sequence>
<evidence type="ECO:0000313" key="2">
    <source>
        <dbReference type="EMBL" id="EAY10117.1"/>
    </source>
</evidence>
<dbReference type="VEuPathDB" id="TrichDB:TVAGG3_0354110"/>
<dbReference type="Proteomes" id="UP000001542">
    <property type="component" value="Unassembled WGS sequence"/>
</dbReference>
<organism evidence="2 3">
    <name type="scientific">Trichomonas vaginalis (strain ATCC PRA-98 / G3)</name>
    <dbReference type="NCBI Taxonomy" id="412133"/>
    <lineage>
        <taxon>Eukaryota</taxon>
        <taxon>Metamonada</taxon>
        <taxon>Parabasalia</taxon>
        <taxon>Trichomonadida</taxon>
        <taxon>Trichomonadidae</taxon>
        <taxon>Trichomonas</taxon>
    </lineage>
</organism>
<dbReference type="InParanoid" id="A2EB71"/>
<feature type="compositionally biased region" description="Basic and acidic residues" evidence="1">
    <location>
        <begin position="27"/>
        <end position="36"/>
    </location>
</feature>
<protein>
    <submittedName>
        <fullName evidence="2">Uncharacterized protein</fullName>
    </submittedName>
</protein>
<dbReference type="KEGG" id="tva:4768049"/>
<dbReference type="VEuPathDB" id="TrichDB:TVAG_274810"/>
<gene>
    <name evidence="2" type="ORF">TVAG_274810</name>
</gene>
<name>A2EB71_TRIV3</name>